<dbReference type="ExpressionAtlas" id="F1SQT8">
    <property type="expression patterns" value="baseline"/>
</dbReference>
<dbReference type="CDD" id="cd09499">
    <property type="entry name" value="SAM_AIDA1AB-like_repeat1"/>
    <property type="match status" value="1"/>
</dbReference>
<keyword evidence="7" id="KW-0770">Synapse</keyword>
<dbReference type="VGNC" id="VGNC:103214">
    <property type="gene designation" value="ANKS1B"/>
</dbReference>
<dbReference type="GO" id="GO:0005654">
    <property type="term" value="C:nucleoplasm"/>
    <property type="evidence" value="ECO:0007669"/>
    <property type="project" value="Ensembl"/>
</dbReference>
<feature type="domain" description="SAM" evidence="20">
    <location>
        <begin position="883"/>
        <end position="942"/>
    </location>
</feature>
<gene>
    <name evidence="21 23" type="primary">ANKS1B</name>
</gene>
<dbReference type="Gene3D" id="2.30.29.30">
    <property type="entry name" value="Pleckstrin-homology domain (PH domain)/Phosphotyrosine-binding domain (PTB)"/>
    <property type="match status" value="1"/>
</dbReference>
<name>F1SQT8_PIG</name>
<dbReference type="HOGENOM" id="CLU_884396_0_0_1"/>
<evidence type="ECO:0000256" key="18">
    <source>
        <dbReference type="SAM" id="MobiDB-lite"/>
    </source>
</evidence>
<dbReference type="InParanoid" id="F1SQT8"/>
<feature type="compositionally biased region" description="Polar residues" evidence="18">
    <location>
        <begin position="753"/>
        <end position="762"/>
    </location>
</feature>
<evidence type="ECO:0000256" key="12">
    <source>
        <dbReference type="ARBA" id="ARBA00034105"/>
    </source>
</evidence>
<feature type="repeat" description="ANK" evidence="17">
    <location>
        <begin position="91"/>
        <end position="123"/>
    </location>
</feature>
<dbReference type="PANTHER" id="PTHR24174">
    <property type="entry name" value="ANKYRIN REPEAT AND STERILE ALPHA MOTIF DOMAIN-CONTAINING PROTEIN 1"/>
    <property type="match status" value="1"/>
</dbReference>
<evidence type="ECO:0000256" key="6">
    <source>
        <dbReference type="ARBA" id="ARBA00022737"/>
    </source>
</evidence>
<dbReference type="STRING" id="9823.ENSSSCP00000000944"/>
<keyword evidence="9" id="KW-0539">Nucleus</keyword>
<reference evidence="21" key="3">
    <citation type="submission" date="2025-08" db="UniProtKB">
        <authorList>
            <consortium name="Ensembl"/>
        </authorList>
    </citation>
    <scope>IDENTIFICATION</scope>
</reference>
<keyword evidence="4" id="KW-0963">Cytoplasm</keyword>
<dbReference type="Gene3D" id="1.10.150.50">
    <property type="entry name" value="Transcription Factor, Ets-1"/>
    <property type="match status" value="2"/>
</dbReference>
<keyword evidence="8 17" id="KW-0040">ANK repeat</keyword>
<feature type="region of interest" description="Disordered" evidence="18">
    <location>
        <begin position="752"/>
        <end position="775"/>
    </location>
</feature>
<reference evidence="21" key="4">
    <citation type="submission" date="2025-09" db="UniProtKB">
        <authorList>
            <consortium name="Ensembl"/>
        </authorList>
    </citation>
    <scope>IDENTIFICATION</scope>
</reference>
<dbReference type="InterPro" id="IPR036770">
    <property type="entry name" value="Ankyrin_rpt-contain_sf"/>
</dbReference>
<dbReference type="GO" id="GO:0005829">
    <property type="term" value="C:cytosol"/>
    <property type="evidence" value="ECO:0000318"/>
    <property type="project" value="GO_Central"/>
</dbReference>
<dbReference type="InterPro" id="IPR041882">
    <property type="entry name" value="SAM_ANKS1_repeat2"/>
</dbReference>
<evidence type="ECO:0000256" key="2">
    <source>
        <dbReference type="ARBA" id="ARBA00004496"/>
    </source>
</evidence>
<dbReference type="FunFam" id="1.10.150.50:FF:000016">
    <property type="entry name" value="Ankyrin repeat and sterile alpha motif domain-containing protein 1B"/>
    <property type="match status" value="1"/>
</dbReference>
<feature type="region of interest" description="Disordered" evidence="18">
    <location>
        <begin position="488"/>
        <end position="512"/>
    </location>
</feature>
<dbReference type="InterPro" id="IPR011993">
    <property type="entry name" value="PH-like_dom_sf"/>
</dbReference>
<dbReference type="InterPro" id="IPR041880">
    <property type="entry name" value="SAM_ANKS1_repeat1"/>
</dbReference>
<keyword evidence="5" id="KW-0597">Phosphoprotein</keyword>
<keyword evidence="10" id="KW-0966">Cell projection</keyword>
<dbReference type="GO" id="GO:0043197">
    <property type="term" value="C:dendritic spine"/>
    <property type="evidence" value="ECO:0007669"/>
    <property type="project" value="UniProtKB-SubCell"/>
</dbReference>
<feature type="compositionally biased region" description="Polar residues" evidence="18">
    <location>
        <begin position="371"/>
        <end position="384"/>
    </location>
</feature>
<organism evidence="21 22">
    <name type="scientific">Sus scrofa</name>
    <name type="common">Pig</name>
    <dbReference type="NCBI Taxonomy" id="9823"/>
    <lineage>
        <taxon>Eukaryota</taxon>
        <taxon>Metazoa</taxon>
        <taxon>Chordata</taxon>
        <taxon>Craniata</taxon>
        <taxon>Vertebrata</taxon>
        <taxon>Euteleostomi</taxon>
        <taxon>Mammalia</taxon>
        <taxon>Eutheria</taxon>
        <taxon>Laurasiatheria</taxon>
        <taxon>Artiodactyla</taxon>
        <taxon>Suina</taxon>
        <taxon>Suidae</taxon>
        <taxon>Sus</taxon>
    </lineage>
</organism>
<dbReference type="PROSITE" id="PS50297">
    <property type="entry name" value="ANK_REP_REGION"/>
    <property type="match status" value="5"/>
</dbReference>
<keyword evidence="6" id="KW-0677">Repeat</keyword>
<dbReference type="GeneTree" id="ENSGT00940000154572"/>
<dbReference type="CDD" id="cd01274">
    <property type="entry name" value="PTB_Anks"/>
    <property type="match status" value="1"/>
</dbReference>
<dbReference type="GO" id="GO:0046875">
    <property type="term" value="F:ephrin receptor binding"/>
    <property type="evidence" value="ECO:0000318"/>
    <property type="project" value="GO_Central"/>
</dbReference>
<dbReference type="Pfam" id="PF00640">
    <property type="entry name" value="PID"/>
    <property type="match status" value="1"/>
</dbReference>
<dbReference type="PRINTS" id="PR01415">
    <property type="entry name" value="ANKYRIN"/>
</dbReference>
<dbReference type="GeneID" id="100513089"/>
<evidence type="ECO:0000313" key="23">
    <source>
        <dbReference type="VGNC" id="VGNC:103214"/>
    </source>
</evidence>
<evidence type="ECO:0000256" key="9">
    <source>
        <dbReference type="ARBA" id="ARBA00023242"/>
    </source>
</evidence>
<evidence type="ECO:0000256" key="16">
    <source>
        <dbReference type="ARBA" id="ARBA00082777"/>
    </source>
</evidence>
<feature type="region of interest" description="Disordered" evidence="18">
    <location>
        <begin position="943"/>
        <end position="988"/>
    </location>
</feature>
<dbReference type="GO" id="GO:0005813">
    <property type="term" value="C:centrosome"/>
    <property type="evidence" value="ECO:0007669"/>
    <property type="project" value="Ensembl"/>
</dbReference>
<feature type="region of interest" description="Disordered" evidence="18">
    <location>
        <begin position="1221"/>
        <end position="1241"/>
    </location>
</feature>
<dbReference type="eggNOG" id="KOG0507">
    <property type="taxonomic scope" value="Eukaryota"/>
</dbReference>
<feature type="compositionally biased region" description="Low complexity" evidence="18">
    <location>
        <begin position="968"/>
        <end position="983"/>
    </location>
</feature>
<dbReference type="InterPro" id="IPR013761">
    <property type="entry name" value="SAM/pointed_sf"/>
</dbReference>
<evidence type="ECO:0000256" key="17">
    <source>
        <dbReference type="PROSITE-ProRule" id="PRU00023"/>
    </source>
</evidence>
<feature type="domain" description="PID" evidence="19">
    <location>
        <begin position="1083"/>
        <end position="1216"/>
    </location>
</feature>
<evidence type="ECO:0000256" key="3">
    <source>
        <dbReference type="ARBA" id="ARBA00004552"/>
    </source>
</evidence>
<dbReference type="SMART" id="SM00454">
    <property type="entry name" value="SAM"/>
    <property type="match status" value="2"/>
</dbReference>
<evidence type="ECO:0000259" key="20">
    <source>
        <dbReference type="PROSITE" id="PS50105"/>
    </source>
</evidence>
<comment type="function">
    <text evidence="11">Plays a central role during spermatogenesis by repressing transposable elements and preventing their mobilization, which is essential for the germline integrity. Acts via the piRNA metabolic process, which mediates the repression of transposable elements during meiosis by forming complexes composed of piRNAs and Piwi proteins and governs the methylation and subsequent repression of transposons. Its association with pi-bodies suggests a participation in the primary piRNAs metabolic process. Required prior to the pachytene stage to facilitate the production of multiple types of piRNAs, including those associated with repeats involved in the regulation of retrotransposons. May act by mediating protein-protein interactions during germ cell maturation.</text>
</comment>
<dbReference type="KEGG" id="ssc:100513089"/>
<dbReference type="InterPro" id="IPR033635">
    <property type="entry name" value="ANKS1/Caskin"/>
</dbReference>
<keyword evidence="22" id="KW-1185">Reference proteome</keyword>
<evidence type="ECO:0000313" key="21">
    <source>
        <dbReference type="Ensembl" id="ENSSSCP00000000944.5"/>
    </source>
</evidence>
<dbReference type="Pfam" id="PF00536">
    <property type="entry name" value="SAM_1"/>
    <property type="match status" value="2"/>
</dbReference>
<reference evidence="22" key="1">
    <citation type="submission" date="2009-11" db="EMBL/GenBank/DDBJ databases">
        <authorList>
            <consortium name="Porcine genome sequencing project"/>
        </authorList>
    </citation>
    <scope>NUCLEOTIDE SEQUENCE [LARGE SCALE GENOMIC DNA]</scope>
    <source>
        <strain evidence="22">Duroc</strain>
    </source>
</reference>
<feature type="repeat" description="ANK" evidence="17">
    <location>
        <begin position="127"/>
        <end position="159"/>
    </location>
</feature>
<reference evidence="21" key="2">
    <citation type="journal article" date="2020" name="Gigascience">
        <title>An improved pig reference genome sequence to enable pig genetics and genomics research.</title>
        <authorList>
            <person name="Warr A."/>
            <person name="Affara N."/>
            <person name="Aken B."/>
            <person name="Beiki H."/>
            <person name="Bickhart D.M."/>
            <person name="Billis K."/>
            <person name="Chow W."/>
            <person name="Eory L."/>
            <person name="Finlayson H.A."/>
            <person name="Flicek P."/>
            <person name="Giron C.G."/>
            <person name="Griffin D.K."/>
            <person name="Hall R."/>
            <person name="Hannum G."/>
            <person name="Hourlier T."/>
            <person name="Howe K."/>
            <person name="Hume D.A."/>
            <person name="Izuogu O."/>
            <person name="Kim K."/>
            <person name="Koren S."/>
            <person name="Liu H."/>
            <person name="Manchanda N."/>
            <person name="Martin F.J."/>
            <person name="Nonneman D.J."/>
            <person name="O'Connor R.E."/>
            <person name="Phillippy A.M."/>
            <person name="Rohrer G.A."/>
            <person name="Rosen B.D."/>
            <person name="Rund L.A."/>
            <person name="Sargent C.A."/>
            <person name="Schook L.B."/>
            <person name="Schroeder S.G."/>
            <person name="Schwartz A.S."/>
            <person name="Skinner B.M."/>
            <person name="Talbot R."/>
            <person name="Tseng E."/>
            <person name="Tuggle C.K."/>
            <person name="Watson M."/>
            <person name="Smith T.P.L."/>
            <person name="Archibald A.L."/>
        </authorList>
    </citation>
    <scope>NUCLEOTIDE SEQUENCE [LARGE SCALE GENOMIC DNA]</scope>
    <source>
        <strain evidence="21">Duroc</strain>
    </source>
</reference>
<comment type="function">
    <text evidence="13">Isoform 2 may participate in the regulation of nucleoplasmic coilin protein interactions in neuronal and transformed cells.</text>
</comment>
<feature type="repeat" description="ANK" evidence="17">
    <location>
        <begin position="58"/>
        <end position="90"/>
    </location>
</feature>
<dbReference type="CDD" id="cd09500">
    <property type="entry name" value="SAM_AIDA1AB-like_repeat2"/>
    <property type="match status" value="1"/>
</dbReference>
<evidence type="ECO:0000256" key="13">
    <source>
        <dbReference type="ARBA" id="ARBA00054696"/>
    </source>
</evidence>
<dbReference type="OrthoDB" id="10039052at2759"/>
<feature type="compositionally biased region" description="Basic and acidic residues" evidence="18">
    <location>
        <begin position="626"/>
        <end position="638"/>
    </location>
</feature>
<dbReference type="InterPro" id="IPR002110">
    <property type="entry name" value="Ankyrin_rpt"/>
</dbReference>
<dbReference type="SMART" id="SM00248">
    <property type="entry name" value="ANK"/>
    <property type="match status" value="6"/>
</dbReference>
<evidence type="ECO:0000256" key="4">
    <source>
        <dbReference type="ARBA" id="ARBA00022490"/>
    </source>
</evidence>
<dbReference type="FunFam" id="2.30.29.30:FF:000045">
    <property type="entry name" value="Ankyrin repeat and sterile alpha motif domain-containing protein 1B"/>
    <property type="match status" value="1"/>
</dbReference>
<dbReference type="InterPro" id="IPR006020">
    <property type="entry name" value="PTB/PI_dom"/>
</dbReference>
<feature type="region of interest" description="Disordered" evidence="18">
    <location>
        <begin position="557"/>
        <end position="653"/>
    </location>
</feature>
<comment type="subcellular location">
    <subcellularLocation>
        <location evidence="3">Cell projection</location>
        <location evidence="3">Dendritic spine</location>
    </subcellularLocation>
    <subcellularLocation>
        <location evidence="2">Cytoplasm</location>
    </subcellularLocation>
    <subcellularLocation>
        <location evidence="1">Nucleus</location>
    </subcellularLocation>
    <subcellularLocation>
        <location evidence="12">Postsynaptic density</location>
    </subcellularLocation>
</comment>
<dbReference type="PROSITE" id="PS50105">
    <property type="entry name" value="SAM_DOMAIN"/>
    <property type="match status" value="2"/>
</dbReference>
<dbReference type="AlphaFoldDB" id="F1SQT8"/>
<protein>
    <recommendedName>
        <fullName evidence="14">Ankyrin repeat and sterile alpha motif domain-containing protein 1B</fullName>
    </recommendedName>
    <alternativeName>
        <fullName evidence="15">Amyloid-beta protein intracellular domain-associated protein 1</fullName>
    </alternativeName>
    <alternativeName>
        <fullName evidence="16">E2A-PBX1-associated protein</fullName>
    </alternativeName>
</protein>
<evidence type="ECO:0000256" key="15">
    <source>
        <dbReference type="ARBA" id="ARBA00077461"/>
    </source>
</evidence>
<evidence type="ECO:0000256" key="14">
    <source>
        <dbReference type="ARBA" id="ARBA00074888"/>
    </source>
</evidence>
<feature type="compositionally biased region" description="Low complexity" evidence="18">
    <location>
        <begin position="557"/>
        <end position="574"/>
    </location>
</feature>
<proteinExistence type="predicted"/>
<evidence type="ECO:0000259" key="19">
    <source>
        <dbReference type="PROSITE" id="PS01179"/>
    </source>
</evidence>
<dbReference type="RefSeq" id="XP_020948653.1">
    <property type="nucleotide sequence ID" value="XM_021092994.1"/>
</dbReference>
<dbReference type="Pfam" id="PF12796">
    <property type="entry name" value="Ank_2"/>
    <property type="match status" value="3"/>
</dbReference>
<evidence type="ECO:0000256" key="7">
    <source>
        <dbReference type="ARBA" id="ARBA00023018"/>
    </source>
</evidence>
<dbReference type="InterPro" id="IPR001660">
    <property type="entry name" value="SAM"/>
</dbReference>
<feature type="domain" description="SAM" evidence="20">
    <location>
        <begin position="812"/>
        <end position="875"/>
    </location>
</feature>
<dbReference type="SMART" id="SM00462">
    <property type="entry name" value="PTB"/>
    <property type="match status" value="1"/>
</dbReference>
<evidence type="ECO:0000256" key="8">
    <source>
        <dbReference type="ARBA" id="ARBA00023043"/>
    </source>
</evidence>
<evidence type="ECO:0000256" key="1">
    <source>
        <dbReference type="ARBA" id="ARBA00004123"/>
    </source>
</evidence>
<dbReference type="FunFam" id="1.10.150.50:FF:000015">
    <property type="entry name" value="ankyrin repeat and sterile alpha motif domain-containing protein 1B"/>
    <property type="match status" value="1"/>
</dbReference>
<evidence type="ECO:0000256" key="5">
    <source>
        <dbReference type="ARBA" id="ARBA00022553"/>
    </source>
</evidence>
<dbReference type="FunFam" id="1.25.40.20:FF:000136">
    <property type="entry name" value="ankyrin repeat and sterile alpha motif domain-containing protein 1B isoform X1"/>
    <property type="match status" value="1"/>
</dbReference>
<dbReference type="GO" id="GO:0005886">
    <property type="term" value="C:plasma membrane"/>
    <property type="evidence" value="ECO:0007669"/>
    <property type="project" value="Ensembl"/>
</dbReference>
<feature type="repeat" description="ANK" evidence="17">
    <location>
        <begin position="193"/>
        <end position="225"/>
    </location>
</feature>
<dbReference type="Proteomes" id="UP000008227">
    <property type="component" value="Chromosome 5"/>
</dbReference>
<feature type="region of interest" description="Disordered" evidence="18">
    <location>
        <begin position="367"/>
        <end position="399"/>
    </location>
</feature>
<dbReference type="PROSITE" id="PS01179">
    <property type="entry name" value="PID"/>
    <property type="match status" value="1"/>
</dbReference>
<feature type="region of interest" description="Disordered" evidence="18">
    <location>
        <begin position="300"/>
        <end position="323"/>
    </location>
</feature>
<dbReference type="SUPFAM" id="SSF50729">
    <property type="entry name" value="PH domain-like"/>
    <property type="match status" value="1"/>
</dbReference>
<sequence length="1284" mass="141969">MGKDQELLEAARTGNVALVEKLLSGRKGGILGGGSGPLPLSNLLSIWRGPNVNCTDSSGYTALHHAALNGHKDIVLKLLQYEASTNVADNKGYFPIHLAAWKGDVEIVKILIHHGPSHSRVNEQNNENETALHCAAQYGHSEVVAVLLEELTDPTIRNSKLETPLDLAALYGRLRVVKMIISAHPNLMSCNTRKHTPLHLAARNGHKAVVEVLLEAGMDVSCQTEKGSALHEAALFGKVDVVRVLLETGIDANIKDSLGRTVLDILKEHPSQKSLQIATLLQEYLEGVGRAAVLEEHIQEDTTQETHISSPVESPSQKTKSETVTGELSKLLDEIKLCQEKDYSFEDLCHTISDHYLDNLSKISEEELGKNGSQSVRTSSTINLSPGEVEEDDDENTCGPSGLWEALTPCNGCRNLGFPILAQESYPKKRNYTMEIIPSASLDTFPSENENFLCDLMDTAVTKKPCSLEIARAPSPRTDNASEVAITAPGTSNHRNSSTGPTPDCSPPSPDTALKNIVKVIRPQPKQRTSIVSSLDFHRMNHNQEYFEISTSAGCTSFTSSPPVSPSASSVATSEVKNEGAGHTDGLSQQQDNDPPKEYDPGQFAGLLHGSSPACESPENPFHLYGKRDDHEEGKDEVSLANSPLPFKQTPIENNSEPLVKKIKPKVVSRTIFHKKSNQLENHTIVGTRTTRSGSRNGDQWIVNTGGFVERACTLGRIRSLPKTLIDMHLSKSVSKSDSDLIAYPSKEKTPRVNWTESSTAEHCSKGNSERTPSFTSEWEEIDKIMSSIDVGINSELEEINGENTRPRCPVQTVGQWLESIGLPQYENHLMANGFDNVQFMGSNVMEDQDLLEIGILNSGHRQRILQAIQLLPKMRPIGHDGYHPTSVAEWLDSIELGDYTKAFLINGYTSMDLLKKIWEVELINVLKINLIGHRKRILASLGDRLHDDPPQKPPRSITLREPSGNHTPPQLSPSLSQSTYTTGGSLDVPHIIMQGDARRRRNENYFDDIPRSKLERQMAQQSSVCEIWTNQNAGFPFSAIHQVHNTGDWGEPSITLRPPNEATASTPVQYWQHHPEKLIFQSCDYKAFYLGSMLIKELRGTESTQDACAKMRANCQKSTEQMKKVPTIILSVSYKGVKFIDATNKNIIAEHEIRNISCAAQDPEDLSTFAYITKDLKSNHHYCHVFTAFDVNLAYEIILTLGQAFEVAYQLALQARKGGHSSTLPESFENKPSKPIPKPRVSIRKSVQIDPSEQKTLANLPWIVEPGQEAKRGINTKYETTIF</sequence>
<evidence type="ECO:0000256" key="10">
    <source>
        <dbReference type="ARBA" id="ARBA00023273"/>
    </source>
</evidence>
<dbReference type="Gene3D" id="1.25.40.20">
    <property type="entry name" value="Ankyrin repeat-containing domain"/>
    <property type="match status" value="2"/>
</dbReference>
<evidence type="ECO:0000313" key="22">
    <source>
        <dbReference type="Proteomes" id="UP000008227"/>
    </source>
</evidence>
<feature type="compositionally biased region" description="Polar residues" evidence="18">
    <location>
        <begin position="305"/>
        <end position="323"/>
    </location>
</feature>
<dbReference type="FunFam" id="1.25.40.20:FF:000099">
    <property type="entry name" value="ankyrin repeat and sterile alpha motif domain-containing protein 1B isoform X5"/>
    <property type="match status" value="1"/>
</dbReference>
<dbReference type="PANTHER" id="PTHR24174:SF3">
    <property type="entry name" value="ANKYRIN REPEAT AND STERILE ALPHA MOTIF DOMAIN-CONTAINING PROTEIN 1B"/>
    <property type="match status" value="1"/>
</dbReference>
<evidence type="ECO:0000256" key="11">
    <source>
        <dbReference type="ARBA" id="ARBA00025297"/>
    </source>
</evidence>
<dbReference type="Ensembl" id="ENSSSCT00000000964.5">
    <property type="protein sequence ID" value="ENSSSCP00000000944.5"/>
    <property type="gene ID" value="ENSSSCG00000022083.4"/>
</dbReference>
<dbReference type="PROSITE" id="PS50088">
    <property type="entry name" value="ANK_REPEAT"/>
    <property type="match status" value="5"/>
</dbReference>
<feature type="repeat" description="ANK" evidence="17">
    <location>
        <begin position="225"/>
        <end position="257"/>
    </location>
</feature>
<dbReference type="GO" id="GO:0014069">
    <property type="term" value="C:postsynaptic density"/>
    <property type="evidence" value="ECO:0007669"/>
    <property type="project" value="UniProtKB-SubCell"/>
</dbReference>
<dbReference type="SUPFAM" id="SSF48403">
    <property type="entry name" value="Ankyrin repeat"/>
    <property type="match status" value="1"/>
</dbReference>
<accession>F1SQT8</accession>
<dbReference type="FunCoup" id="F1SQT8">
    <property type="interactions" value="170"/>
</dbReference>
<dbReference type="SUPFAM" id="SSF47769">
    <property type="entry name" value="SAM/Pointed domain"/>
    <property type="match status" value="2"/>
</dbReference>
<dbReference type="GO" id="GO:0048013">
    <property type="term" value="P:ephrin receptor signaling pathway"/>
    <property type="evidence" value="ECO:0000318"/>
    <property type="project" value="GO_Central"/>
</dbReference>
<dbReference type="CTD" id="56899"/>